<evidence type="ECO:0000313" key="9">
    <source>
        <dbReference type="EMBL" id="KAF7995783.1"/>
    </source>
</evidence>
<gene>
    <name evidence="9" type="ORF">HCN44_006890</name>
</gene>
<dbReference type="GO" id="GO:0006099">
    <property type="term" value="P:tricarboxylic acid cycle"/>
    <property type="evidence" value="ECO:0007669"/>
    <property type="project" value="UniProtKB-KW"/>
</dbReference>
<evidence type="ECO:0000256" key="4">
    <source>
        <dbReference type="ARBA" id="ARBA00022679"/>
    </source>
</evidence>
<dbReference type="InterPro" id="IPR006252">
    <property type="entry name" value="Malate_synthA"/>
</dbReference>
<dbReference type="GO" id="GO:0005737">
    <property type="term" value="C:cytoplasm"/>
    <property type="evidence" value="ECO:0007669"/>
    <property type="project" value="TreeGrafter"/>
</dbReference>
<evidence type="ECO:0000313" key="10">
    <source>
        <dbReference type="Proteomes" id="UP000639338"/>
    </source>
</evidence>
<dbReference type="AlphaFoldDB" id="A0A834Y144"/>
<dbReference type="Pfam" id="PF20659">
    <property type="entry name" value="MS_C"/>
    <property type="match status" value="1"/>
</dbReference>
<protein>
    <recommendedName>
        <fullName evidence="1">malate synthase</fullName>
        <ecNumber evidence="1">2.3.3.9</ecNumber>
    </recommendedName>
</protein>
<comment type="caution">
    <text evidence="9">The sequence shown here is derived from an EMBL/GenBank/DDBJ whole genome shotgun (WGS) entry which is preliminary data.</text>
</comment>
<evidence type="ECO:0000259" key="7">
    <source>
        <dbReference type="Pfam" id="PF01274"/>
    </source>
</evidence>
<evidence type="ECO:0000256" key="3">
    <source>
        <dbReference type="ARBA" id="ARBA00022532"/>
    </source>
</evidence>
<feature type="domain" description="Malate synthase C-terminal" evidence="8">
    <location>
        <begin position="417"/>
        <end position="534"/>
    </location>
</feature>
<dbReference type="EC" id="2.3.3.9" evidence="1"/>
<dbReference type="GO" id="GO:0006097">
    <property type="term" value="P:glyoxylate cycle"/>
    <property type="evidence" value="ECO:0007669"/>
    <property type="project" value="UniProtKB-KW"/>
</dbReference>
<dbReference type="EMBL" id="JACMRX010000002">
    <property type="protein sequence ID" value="KAF7995783.1"/>
    <property type="molecule type" value="Genomic_DNA"/>
</dbReference>
<reference evidence="9 10" key="1">
    <citation type="submission" date="2020-08" db="EMBL/GenBank/DDBJ databases">
        <title>Aphidius gifuensis genome sequencing and assembly.</title>
        <authorList>
            <person name="Du Z."/>
        </authorList>
    </citation>
    <scope>NUCLEOTIDE SEQUENCE [LARGE SCALE GENOMIC DNA]</scope>
    <source>
        <strain evidence="9">YNYX2018</strain>
        <tissue evidence="9">Adults</tissue>
    </source>
</reference>
<keyword evidence="2" id="KW-0329">Glyoxylate bypass</keyword>
<dbReference type="InterPro" id="IPR046363">
    <property type="entry name" value="MS_N_TIM-barrel_dom"/>
</dbReference>
<sequence length="545" mass="62580">MDKIIKNNSTVKKQNVFINLPPKNLENEFNNLLTNDAIEFLVNLIVEFDERIDNLYNQRQKSKSEFKNKPKIPRFKKLEVNDDWQVAPVCERLKNRHVDLGDVSPSNMDHFSSALKSNVQGIQVDFDDGHCPTWYNQILGLHNVTQVVKNNIPGVPNITEAPILVLRPRAWNMIETNMSINGKNIPGSLFDYGLLIYHNGIDLQKLKCGPAFYLSKIENSNEAKLWNDIFSWSEIYLNIPHGSIKACVLIENILASFEMEYILFELKDHSLGLNCGIWDYAASIISKFGNDKSFILPDRNKYVNMNKKFLKKYMQLVVKICHKHGAHATGGMAAKLLPDKQNSVDYLRVLHDICDGKLSEINEGVDGFMIYDIKLVCHMNDLWKNHGGPFDNQINYPGTKENISEEDLMSLPKGGVTMTGLDHNICVAILFIYHWLNGNGHFIHNGSIEDSATAEISRSQIWQWNRHSTGIEDSHDFINKKLIKKRVDINLIYIKNINSFNYDDAGKLSIAVDLFYDLIYAREFPEFITSYIYNVYPFKKIQSHL</sequence>
<proteinExistence type="predicted"/>
<dbReference type="PANTHER" id="PTHR42902">
    <property type="entry name" value="MALATE SYNTHASE"/>
    <property type="match status" value="1"/>
</dbReference>
<keyword evidence="3" id="KW-0816">Tricarboxylic acid cycle</keyword>
<dbReference type="Gene3D" id="1.20.1220.12">
    <property type="entry name" value="Malate synthase, domain III"/>
    <property type="match status" value="1"/>
</dbReference>
<dbReference type="SUPFAM" id="SSF51645">
    <property type="entry name" value="Malate synthase G"/>
    <property type="match status" value="1"/>
</dbReference>
<name>A0A834Y144_APHGI</name>
<accession>A0A834Y144</accession>
<dbReference type="Gene3D" id="3.20.20.360">
    <property type="entry name" value="Malate synthase, domain 3"/>
    <property type="match status" value="1"/>
</dbReference>
<evidence type="ECO:0000256" key="5">
    <source>
        <dbReference type="ARBA" id="ARBA00047918"/>
    </source>
</evidence>
<feature type="domain" description="Malate synthase TIM barrel" evidence="7">
    <location>
        <begin position="164"/>
        <end position="410"/>
    </location>
</feature>
<keyword evidence="10" id="KW-1185">Reference proteome</keyword>
<feature type="active site" description="Proton acceptor" evidence="6">
    <location>
        <position position="167"/>
    </location>
</feature>
<dbReference type="OrthoDB" id="4078635at2759"/>
<dbReference type="InterPro" id="IPR001465">
    <property type="entry name" value="Malate_synthase_TIM"/>
</dbReference>
<evidence type="ECO:0000256" key="1">
    <source>
        <dbReference type="ARBA" id="ARBA00012636"/>
    </source>
</evidence>
<organism evidence="9 10">
    <name type="scientific">Aphidius gifuensis</name>
    <name type="common">Parasitoid wasp</name>
    <dbReference type="NCBI Taxonomy" id="684658"/>
    <lineage>
        <taxon>Eukaryota</taxon>
        <taxon>Metazoa</taxon>
        <taxon>Ecdysozoa</taxon>
        <taxon>Arthropoda</taxon>
        <taxon>Hexapoda</taxon>
        <taxon>Insecta</taxon>
        <taxon>Pterygota</taxon>
        <taxon>Neoptera</taxon>
        <taxon>Endopterygota</taxon>
        <taxon>Hymenoptera</taxon>
        <taxon>Apocrita</taxon>
        <taxon>Ichneumonoidea</taxon>
        <taxon>Braconidae</taxon>
        <taxon>Aphidiinae</taxon>
        <taxon>Aphidius</taxon>
    </lineage>
</organism>
<keyword evidence="4" id="KW-0808">Transferase</keyword>
<dbReference type="PIRSF" id="PIRSF001363">
    <property type="entry name" value="Malate_synth"/>
    <property type="match status" value="1"/>
</dbReference>
<dbReference type="Pfam" id="PF01274">
    <property type="entry name" value="MS_TIM-barrel"/>
    <property type="match status" value="1"/>
</dbReference>
<feature type="active site" description="Proton donor" evidence="6">
    <location>
        <position position="450"/>
    </location>
</feature>
<dbReference type="FunFam" id="1.20.1220.12:FF:000001">
    <property type="entry name" value="Malate synthase"/>
    <property type="match status" value="1"/>
</dbReference>
<evidence type="ECO:0000259" key="8">
    <source>
        <dbReference type="Pfam" id="PF20659"/>
    </source>
</evidence>
<dbReference type="PANTHER" id="PTHR42902:SF2">
    <property type="entry name" value="MALATE SYNTHASE"/>
    <property type="match status" value="1"/>
</dbReference>
<dbReference type="InterPro" id="IPR048355">
    <property type="entry name" value="MS_C"/>
</dbReference>
<dbReference type="Proteomes" id="UP000639338">
    <property type="component" value="Unassembled WGS sequence"/>
</dbReference>
<comment type="catalytic activity">
    <reaction evidence="5">
        <text>glyoxylate + acetyl-CoA + H2O = (S)-malate + CoA + H(+)</text>
        <dbReference type="Rhea" id="RHEA:18181"/>
        <dbReference type="ChEBI" id="CHEBI:15377"/>
        <dbReference type="ChEBI" id="CHEBI:15378"/>
        <dbReference type="ChEBI" id="CHEBI:15589"/>
        <dbReference type="ChEBI" id="CHEBI:36655"/>
        <dbReference type="ChEBI" id="CHEBI:57287"/>
        <dbReference type="ChEBI" id="CHEBI:57288"/>
        <dbReference type="EC" id="2.3.3.9"/>
    </reaction>
</comment>
<evidence type="ECO:0000256" key="6">
    <source>
        <dbReference type="PIRSR" id="PIRSR001363-1"/>
    </source>
</evidence>
<dbReference type="GO" id="GO:0004474">
    <property type="term" value="F:malate synthase activity"/>
    <property type="evidence" value="ECO:0007669"/>
    <property type="project" value="UniProtKB-EC"/>
</dbReference>
<dbReference type="InterPro" id="IPR044856">
    <property type="entry name" value="Malate_synth_C_sf"/>
</dbReference>
<dbReference type="InterPro" id="IPR011076">
    <property type="entry name" value="Malate_synth_sf"/>
</dbReference>
<dbReference type="FunFam" id="3.20.20.360:FF:000001">
    <property type="entry name" value="Malate synthase"/>
    <property type="match status" value="1"/>
</dbReference>
<evidence type="ECO:0000256" key="2">
    <source>
        <dbReference type="ARBA" id="ARBA00022435"/>
    </source>
</evidence>